<organism evidence="2 3">
    <name type="scientific">Edaphosphingomonas fennica</name>
    <dbReference type="NCBI Taxonomy" id="114404"/>
    <lineage>
        <taxon>Bacteria</taxon>
        <taxon>Pseudomonadati</taxon>
        <taxon>Pseudomonadota</taxon>
        <taxon>Alphaproteobacteria</taxon>
        <taxon>Sphingomonadales</taxon>
        <taxon>Rhizorhabdaceae</taxon>
        <taxon>Edaphosphingomonas</taxon>
    </lineage>
</organism>
<dbReference type="SUPFAM" id="SSF52833">
    <property type="entry name" value="Thioredoxin-like"/>
    <property type="match status" value="1"/>
</dbReference>
<evidence type="ECO:0000259" key="1">
    <source>
        <dbReference type="Pfam" id="PF00578"/>
    </source>
</evidence>
<accession>A0A2T4I4V4</accession>
<dbReference type="InterPro" id="IPR000866">
    <property type="entry name" value="AhpC/TSA"/>
</dbReference>
<protein>
    <submittedName>
        <fullName evidence="2">Alkyl hydroperoxide reductase</fullName>
    </submittedName>
</protein>
<sequence length="164" mass="17629">MDVSKPPATQAPPWRVSQWFNTDRALGLADFDGRIVALHAFQMLCPGCVQAGLPQAQRIARTFDPARVAVVGLHSVFEHHDVMTPAALAAFIHEYRLSFPIGCDEAGDPGPLPRTMQAYGMRGTPSLILIDGKGLIRKHSFGVEDDMQVGADIAALLAEQGALA</sequence>
<dbReference type="Proteomes" id="UP000241206">
    <property type="component" value="Unassembled WGS sequence"/>
</dbReference>
<dbReference type="GO" id="GO:0016209">
    <property type="term" value="F:antioxidant activity"/>
    <property type="evidence" value="ECO:0007669"/>
    <property type="project" value="InterPro"/>
</dbReference>
<gene>
    <name evidence="2" type="ORF">CV103_06985</name>
</gene>
<comment type="caution">
    <text evidence="2">The sequence shown here is derived from an EMBL/GenBank/DDBJ whole genome shotgun (WGS) entry which is preliminary data.</text>
</comment>
<dbReference type="InterPro" id="IPR050553">
    <property type="entry name" value="Thioredoxin_ResA/DsbE_sf"/>
</dbReference>
<name>A0A2T4I4V4_9SPHN</name>
<proteinExistence type="predicted"/>
<feature type="domain" description="Alkyl hydroperoxide reductase subunit C/ Thiol specific antioxidant" evidence="1">
    <location>
        <begin position="11"/>
        <end position="138"/>
    </location>
</feature>
<dbReference type="EMBL" id="PHHF01000030">
    <property type="protein sequence ID" value="PTD24760.1"/>
    <property type="molecule type" value="Genomic_DNA"/>
</dbReference>
<evidence type="ECO:0000313" key="3">
    <source>
        <dbReference type="Proteomes" id="UP000241206"/>
    </source>
</evidence>
<dbReference type="Gene3D" id="3.40.30.10">
    <property type="entry name" value="Glutaredoxin"/>
    <property type="match status" value="1"/>
</dbReference>
<reference evidence="2 3" key="1">
    <citation type="submission" date="2017-11" db="EMBL/GenBank/DDBJ databases">
        <title>Sphingomonas oleivorans sp. nov., isolated from oil-contaminated soil.</title>
        <authorList>
            <person name="Wang L."/>
            <person name="Chen L."/>
        </authorList>
    </citation>
    <scope>NUCLEOTIDE SEQUENCE [LARGE SCALE GENOMIC DNA]</scope>
    <source>
        <strain evidence="2 3">K101</strain>
    </source>
</reference>
<dbReference type="CDD" id="cd02966">
    <property type="entry name" value="TlpA_like_family"/>
    <property type="match status" value="1"/>
</dbReference>
<dbReference type="PANTHER" id="PTHR42852:SF13">
    <property type="entry name" value="PROTEIN DIPZ"/>
    <property type="match status" value="1"/>
</dbReference>
<dbReference type="Pfam" id="PF00578">
    <property type="entry name" value="AhpC-TSA"/>
    <property type="match status" value="1"/>
</dbReference>
<keyword evidence="3" id="KW-1185">Reference proteome</keyword>
<dbReference type="AlphaFoldDB" id="A0A2T4I4V4"/>
<dbReference type="RefSeq" id="WP_107394444.1">
    <property type="nucleotide sequence ID" value="NZ_PHHF01000030.1"/>
</dbReference>
<dbReference type="PANTHER" id="PTHR42852">
    <property type="entry name" value="THIOL:DISULFIDE INTERCHANGE PROTEIN DSBE"/>
    <property type="match status" value="1"/>
</dbReference>
<evidence type="ECO:0000313" key="2">
    <source>
        <dbReference type="EMBL" id="PTD24760.1"/>
    </source>
</evidence>
<dbReference type="GO" id="GO:0016491">
    <property type="term" value="F:oxidoreductase activity"/>
    <property type="evidence" value="ECO:0007669"/>
    <property type="project" value="InterPro"/>
</dbReference>
<dbReference type="InterPro" id="IPR036249">
    <property type="entry name" value="Thioredoxin-like_sf"/>
</dbReference>